<dbReference type="GO" id="GO:0022857">
    <property type="term" value="F:transmembrane transporter activity"/>
    <property type="evidence" value="ECO:0007669"/>
    <property type="project" value="TreeGrafter"/>
</dbReference>
<feature type="transmembrane region" description="Helical" evidence="7">
    <location>
        <begin position="349"/>
        <end position="373"/>
    </location>
</feature>
<evidence type="ECO:0008006" key="11">
    <source>
        <dbReference type="Google" id="ProtNLM"/>
    </source>
</evidence>
<dbReference type="InterPro" id="IPR003838">
    <property type="entry name" value="ABC3_permease_C"/>
</dbReference>
<dbReference type="InterPro" id="IPR017800">
    <property type="entry name" value="ADOP"/>
</dbReference>
<feature type="domain" description="ABC3 transporter permease C-terminal" evidence="8">
    <location>
        <begin position="356"/>
        <end position="471"/>
    </location>
</feature>
<feature type="domain" description="ABC3 transporter permease C-terminal" evidence="8">
    <location>
        <begin position="760"/>
        <end position="873"/>
    </location>
</feature>
<dbReference type="InterPro" id="IPR050250">
    <property type="entry name" value="Macrolide_Exporter_MacB"/>
</dbReference>
<keyword evidence="4 7" id="KW-1133">Transmembrane helix</keyword>
<keyword evidence="5 7" id="KW-0472">Membrane</keyword>
<dbReference type="PANTHER" id="PTHR30572:SF4">
    <property type="entry name" value="ABC TRANSPORTER PERMEASE YTRF"/>
    <property type="match status" value="1"/>
</dbReference>
<proteinExistence type="inferred from homology"/>
<evidence type="ECO:0000313" key="10">
    <source>
        <dbReference type="EMBL" id="CAA9252701.1"/>
    </source>
</evidence>
<evidence type="ECO:0000256" key="7">
    <source>
        <dbReference type="SAM" id="Phobius"/>
    </source>
</evidence>
<evidence type="ECO:0000256" key="3">
    <source>
        <dbReference type="ARBA" id="ARBA00022692"/>
    </source>
</evidence>
<feature type="transmembrane region" description="Helical" evidence="7">
    <location>
        <begin position="404"/>
        <end position="427"/>
    </location>
</feature>
<protein>
    <recommendedName>
        <fullName evidence="11">ABC transporter permease</fullName>
    </recommendedName>
</protein>
<reference evidence="10" key="1">
    <citation type="submission" date="2020-02" db="EMBL/GenBank/DDBJ databases">
        <authorList>
            <person name="Meier V. D."/>
        </authorList>
    </citation>
    <scope>NUCLEOTIDE SEQUENCE</scope>
    <source>
        <strain evidence="10">AVDCRST_MAG42</strain>
    </source>
</reference>
<evidence type="ECO:0000256" key="4">
    <source>
        <dbReference type="ARBA" id="ARBA00022989"/>
    </source>
</evidence>
<keyword evidence="3 7" id="KW-0812">Transmembrane</keyword>
<feature type="transmembrane region" description="Helical" evidence="7">
    <location>
        <begin position="801"/>
        <end position="823"/>
    </location>
</feature>
<dbReference type="InterPro" id="IPR047928">
    <property type="entry name" value="Perm_prefix_1"/>
</dbReference>
<feature type="transmembrane region" description="Helical" evidence="7">
    <location>
        <begin position="843"/>
        <end position="863"/>
    </location>
</feature>
<gene>
    <name evidence="10" type="ORF">AVDCRST_MAG42-2320</name>
</gene>
<feature type="transmembrane region" description="Helical" evidence="7">
    <location>
        <begin position="496"/>
        <end position="516"/>
    </location>
</feature>
<evidence type="ECO:0000256" key="5">
    <source>
        <dbReference type="ARBA" id="ARBA00023136"/>
    </source>
</evidence>
<dbReference type="GO" id="GO:0005886">
    <property type="term" value="C:plasma membrane"/>
    <property type="evidence" value="ECO:0007669"/>
    <property type="project" value="UniProtKB-SubCell"/>
</dbReference>
<feature type="transmembrane region" description="Helical" evidence="7">
    <location>
        <begin position="97"/>
        <end position="119"/>
    </location>
</feature>
<comment type="subcellular location">
    <subcellularLocation>
        <location evidence="1">Cell membrane</location>
        <topology evidence="1">Multi-pass membrane protein</topology>
    </subcellularLocation>
</comment>
<dbReference type="InterPro" id="IPR025857">
    <property type="entry name" value="MacB_PCD"/>
</dbReference>
<dbReference type="Pfam" id="PF12704">
    <property type="entry name" value="MacB_PCD"/>
    <property type="match status" value="2"/>
</dbReference>
<keyword evidence="2" id="KW-1003">Cell membrane</keyword>
<evidence type="ECO:0000259" key="8">
    <source>
        <dbReference type="Pfam" id="PF02687"/>
    </source>
</evidence>
<dbReference type="AlphaFoldDB" id="A0A6J4IKF4"/>
<evidence type="ECO:0000256" key="6">
    <source>
        <dbReference type="ARBA" id="ARBA00038076"/>
    </source>
</evidence>
<feature type="domain" description="MacB-like periplasmic core" evidence="9">
    <location>
        <begin position="98"/>
        <end position="314"/>
    </location>
</feature>
<dbReference type="Pfam" id="PF02687">
    <property type="entry name" value="FtsX"/>
    <property type="match status" value="2"/>
</dbReference>
<feature type="domain" description="MacB-like periplasmic core" evidence="9">
    <location>
        <begin position="505"/>
        <end position="695"/>
    </location>
</feature>
<dbReference type="NCBIfam" id="NF038403">
    <property type="entry name" value="perm_prefix_1"/>
    <property type="match status" value="1"/>
</dbReference>
<accession>A0A6J4IKF4</accession>
<evidence type="ECO:0000259" key="9">
    <source>
        <dbReference type="Pfam" id="PF12704"/>
    </source>
</evidence>
<dbReference type="PANTHER" id="PTHR30572">
    <property type="entry name" value="MEMBRANE COMPONENT OF TRANSPORTER-RELATED"/>
    <property type="match status" value="1"/>
</dbReference>
<feature type="transmembrane region" description="Helical" evidence="7">
    <location>
        <begin position="756"/>
        <end position="780"/>
    </location>
</feature>
<dbReference type="EMBL" id="CADCTA010000082">
    <property type="protein sequence ID" value="CAA9252701.1"/>
    <property type="molecule type" value="Genomic_DNA"/>
</dbReference>
<evidence type="ECO:0000256" key="2">
    <source>
        <dbReference type="ARBA" id="ARBA00022475"/>
    </source>
</evidence>
<dbReference type="NCBIfam" id="TIGR03434">
    <property type="entry name" value="ADOP"/>
    <property type="match status" value="1"/>
</dbReference>
<evidence type="ECO:0000256" key="1">
    <source>
        <dbReference type="ARBA" id="ARBA00004651"/>
    </source>
</evidence>
<feature type="transmembrane region" description="Helical" evidence="7">
    <location>
        <begin position="447"/>
        <end position="467"/>
    </location>
</feature>
<name>A0A6J4IKF4_9BACT</name>
<comment type="similarity">
    <text evidence="6">Belongs to the ABC-4 integral membrane protein family.</text>
</comment>
<organism evidence="10">
    <name type="scientific">uncultured Chthoniobacterales bacterium</name>
    <dbReference type="NCBI Taxonomy" id="1836801"/>
    <lineage>
        <taxon>Bacteria</taxon>
        <taxon>Pseudomonadati</taxon>
        <taxon>Verrucomicrobiota</taxon>
        <taxon>Spartobacteria</taxon>
        <taxon>Chthoniobacterales</taxon>
        <taxon>environmental samples</taxon>
    </lineage>
</organism>
<sequence>MTKMISRAGSLLRNTTHKEQIDRELTEEVSSYVEMLTEEKMKNGMNEQDARREAMMEVGGVEQVKEEVRASRTGFSLETFIMDLRYGMRSLLKKPGFTITAVIALALGIGANTAIFSVINGVLLRSLAYANPDKIVMLWERSVTGTRTQNVVSPGNFLDWQKQSTSFEHMAAVADQRVNLTGGRGEPEEIKAQLVSDGFFQVLGVQPFTGRFFLPEENKVGNDLVIIISHELWVHRFGANPAVVGQQVTISGRPRTIVGVMPPGFHFLDNQVKAWVPYALDPALDYRAITGRFLRVVGRLKPGVSVQQAQAELTGIAKQLEQALPKFNTGWTVNVLPIHEQVVGEIRPILIVLLAAVAFVLLIACANVANLLLSRAAARQKELALRAALGAGRMRLVRQMLTESVLLALMGGVLGVLLAYWGIQLLIGFGPDNIPRLSEISIDLRVLAFTFGISLLTGVLFGMIPALQASRPDLNDALKEGSRGSTGGRSRTLRNVFVVTEVALALILLIGAGLMIRSFMQLQSVQTGFNPENVLTMRAQLPKKGYPEPHHIVDFFKKAQDRIAAVPGVQAVGAISYLPLTGLASRDGFKIIGQPAPKPGEEPGVEVRVVTPTYFQAMGIPLLKGRLLNERDVKETRVLLINETLAKRYFPNVDPVGKQIEVSWDGSGPDEIVGVVGDIREGALNKEPEPAIYWSHPREPYSGMALVVRTSGDAARFGAAVQREIRGIDPEQPIADVRTMKQVIAKSIARPRFNTLLLSIFAAVALVLASVGLYGVMNYSATQRTHEVGIRMALGATRADIMKLVVGNGMLLTLIGIGIGVVASIGLTRVMQSFLFGVGATDAVTFIAVSGLLIAVALIANYIPARKATRVNPVIALRYE</sequence>